<evidence type="ECO:0008006" key="3">
    <source>
        <dbReference type="Google" id="ProtNLM"/>
    </source>
</evidence>
<dbReference type="Proteomes" id="UP000232638">
    <property type="component" value="Chromosome"/>
</dbReference>
<reference evidence="1 2" key="1">
    <citation type="submission" date="2017-03" db="EMBL/GenBank/DDBJ databases">
        <title>Complete genome sequence of Candidatus 'Thiodictyon syntrophicum' sp. nov. strain Cad16T, a photolithoautotroph purple sulfur bacterium isolated from an alpine meromictic lake.</title>
        <authorList>
            <person name="Luedin S.M."/>
            <person name="Pothier J.F."/>
            <person name="Danza F."/>
            <person name="Storelli N."/>
            <person name="Wittwer M."/>
            <person name="Tonolla M."/>
        </authorList>
    </citation>
    <scope>NUCLEOTIDE SEQUENCE [LARGE SCALE GENOMIC DNA]</scope>
    <source>
        <strain evidence="1 2">Cad16T</strain>
    </source>
</reference>
<keyword evidence="2" id="KW-1185">Reference proteome</keyword>
<organism evidence="1 2">
    <name type="scientific">Candidatus Thiodictyon syntrophicum</name>
    <dbReference type="NCBI Taxonomy" id="1166950"/>
    <lineage>
        <taxon>Bacteria</taxon>
        <taxon>Pseudomonadati</taxon>
        <taxon>Pseudomonadota</taxon>
        <taxon>Gammaproteobacteria</taxon>
        <taxon>Chromatiales</taxon>
        <taxon>Chromatiaceae</taxon>
        <taxon>Thiodictyon</taxon>
    </lineage>
</organism>
<sequence length="179" mass="20391">MTPTVIDTNVLLVANARHPEVSPECVMACVERLTEIQKQGVVVVDDAWRIVGEYRHKTSPNQPKGVGDVFLKWLMQNLSNQQRVHLVALTETTPDCFREFPAPALEAAFDPPDRKFAAVSHAHPDKHKPPVLQAADCKWLDWWPELHAAGVHVEFVCRDDVRRFYRGKFPDRKPPELPD</sequence>
<evidence type="ECO:0000313" key="2">
    <source>
        <dbReference type="Proteomes" id="UP000232638"/>
    </source>
</evidence>
<protein>
    <recommendedName>
        <fullName evidence="3">PIN domain-containing protein</fullName>
    </recommendedName>
</protein>
<dbReference type="AlphaFoldDB" id="A0A2K8UBB8"/>
<dbReference type="RefSeq" id="WP_100920423.1">
    <property type="nucleotide sequence ID" value="NZ_CP020370.1"/>
</dbReference>
<proteinExistence type="predicted"/>
<dbReference type="OrthoDB" id="165658at2"/>
<dbReference type="EMBL" id="CP020370">
    <property type="protein sequence ID" value="AUB82709.1"/>
    <property type="molecule type" value="Genomic_DNA"/>
</dbReference>
<name>A0A2K8UBB8_9GAMM</name>
<accession>A0A2K8UBB8</accession>
<dbReference type="KEGG" id="tsy:THSYN_18370"/>
<gene>
    <name evidence="1" type="ORF">THSYN_18370</name>
</gene>
<evidence type="ECO:0000313" key="1">
    <source>
        <dbReference type="EMBL" id="AUB82709.1"/>
    </source>
</evidence>